<feature type="domain" description="Polysaccharide pyruvyl transferase" evidence="1">
    <location>
        <begin position="14"/>
        <end position="280"/>
    </location>
</feature>
<dbReference type="EMBL" id="CP134844">
    <property type="protein sequence ID" value="WNL11562.1"/>
    <property type="molecule type" value="Genomic_DNA"/>
</dbReference>
<evidence type="ECO:0000259" key="1">
    <source>
        <dbReference type="Pfam" id="PF04230"/>
    </source>
</evidence>
<sequence>MKKQYTILTGSKNNAGDFLIKYRAKQLFKELRPDIEIIDFNSWEEFDKEKLKIVNESKALILLGGPSLQKLMRPNIYKMTKNLDDIKVPIVSMGIGWKSISGNWKDTYDYPLSNESIELLKRINNSGYLSSVRDYHTLNSIRFKGFDNFLMTGCPAYYDTDYIGKEYQYPTIKKVAFSLGVSFINSLSMEKLMKENILECKKKFEDKEFEVVFHHSLDKDKFLLTHGATSTHSQRHNEFAKWLVEQNIKYVDISGSAENLMNYYSEVDLHIGYRVHAHIFMNSISRFSILISEDGRAKGAKEVIGGIVLDGFTAFKNDFFSKILNRLLSSYDRFEANKYLTKEILSNIEYEQKIDFIRIKNSRNQIDNNFEVMKQFMRQLQ</sequence>
<protein>
    <submittedName>
        <fullName evidence="7">Polysaccharide pyruvyl transferase family protein</fullName>
        <ecNumber evidence="7">2.4.-.-</ecNumber>
    </submittedName>
</protein>
<name>A0AA96IE78_9BACT</name>
<evidence type="ECO:0000313" key="2">
    <source>
        <dbReference type="EMBL" id="WNL11562.1"/>
    </source>
</evidence>
<dbReference type="Pfam" id="PF04230">
    <property type="entry name" value="PS_pyruv_trans"/>
    <property type="match status" value="1"/>
</dbReference>
<dbReference type="GO" id="GO:0016757">
    <property type="term" value="F:glycosyltransferase activity"/>
    <property type="evidence" value="ECO:0007669"/>
    <property type="project" value="UniProtKB-KW"/>
</dbReference>
<organism evidence="7">
    <name type="scientific">Arcobacter sp. AZ-2023</name>
    <dbReference type="NCBI Taxonomy" id="3074453"/>
    <lineage>
        <taxon>Bacteria</taxon>
        <taxon>Pseudomonadati</taxon>
        <taxon>Campylobacterota</taxon>
        <taxon>Epsilonproteobacteria</taxon>
        <taxon>Campylobacterales</taxon>
        <taxon>Arcobacteraceae</taxon>
        <taxon>Arcobacter</taxon>
    </lineage>
</organism>
<reference evidence="7" key="1">
    <citation type="submission" date="2023-09" db="EMBL/GenBank/DDBJ databases">
        <title>Arcobacter tbilisiensis sp. nov. isolated from chicken meat in Tbilisi, Georgia.</title>
        <authorList>
            <person name="Matthias R."/>
            <person name="Zautner A.E."/>
        </authorList>
    </citation>
    <scope>NUCLEOTIDE SEQUENCE</scope>
    <source>
        <strain evidence="7">LEO 70</strain>
        <strain evidence="6">LEO 74</strain>
        <strain evidence="5">LEO 79</strain>
        <strain evidence="4">LEO 99</strain>
    </source>
</reference>
<proteinExistence type="predicted"/>
<keyword evidence="7" id="KW-0328">Glycosyltransferase</keyword>
<keyword evidence="7" id="KW-0808">Transferase</keyword>
<reference evidence="2" key="2">
    <citation type="submission" date="2023-09" db="EMBL/GenBank/DDBJ databases">
        <title>Characterization of Arcobacter Isolates from Retail Chicken Sold in Supermarkets in Tbilisi, Georgia.</title>
        <authorList>
            <person name="Matthias R."/>
            <person name="Zautner A.E."/>
        </authorList>
    </citation>
    <scope>NUCLEOTIDE SEQUENCE</scope>
    <source>
        <strain evidence="3">LEO 108</strain>
        <strain evidence="2">LEO 109</strain>
    </source>
</reference>
<dbReference type="EMBL" id="CP134850">
    <property type="protein sequence ID" value="WNL21252.1"/>
    <property type="molecule type" value="Genomic_DNA"/>
</dbReference>
<evidence type="ECO:0000313" key="4">
    <source>
        <dbReference type="EMBL" id="WNL19113.1"/>
    </source>
</evidence>
<evidence type="ECO:0000313" key="3">
    <source>
        <dbReference type="EMBL" id="WNL15004.1"/>
    </source>
</evidence>
<evidence type="ECO:0000313" key="7">
    <source>
        <dbReference type="EMBL" id="WNL26522.1"/>
    </source>
</evidence>
<dbReference type="EMBL" id="CP134852">
    <property type="protein sequence ID" value="WNL26522.1"/>
    <property type="molecule type" value="Genomic_DNA"/>
</dbReference>
<evidence type="ECO:0000313" key="5">
    <source>
        <dbReference type="EMBL" id="WNL21252.1"/>
    </source>
</evidence>
<gene>
    <name evidence="3" type="ORF">RJG51_02165</name>
    <name evidence="2" type="ORF">RJG52_06415</name>
    <name evidence="4" type="ORF">RJG53_11070</name>
    <name evidence="6" type="ORF">RJG55_06420</name>
    <name evidence="5" type="ORF">RJG56_10950</name>
    <name evidence="7" type="ORF">RJG57_04945</name>
</gene>
<dbReference type="AlphaFoldDB" id="A0AA96IE78"/>
<dbReference type="InterPro" id="IPR007345">
    <property type="entry name" value="Polysacch_pyruvyl_Trfase"/>
</dbReference>
<evidence type="ECO:0000313" key="6">
    <source>
        <dbReference type="EMBL" id="WNL22587.1"/>
    </source>
</evidence>
<accession>A0AA96IE78</accession>
<dbReference type="EC" id="2.4.-.-" evidence="7"/>
<dbReference type="EMBL" id="CP134845">
    <property type="protein sequence ID" value="WNL15004.1"/>
    <property type="molecule type" value="Genomic_DNA"/>
</dbReference>
<dbReference type="EMBL" id="CP134851">
    <property type="protein sequence ID" value="WNL22587.1"/>
    <property type="molecule type" value="Genomic_DNA"/>
</dbReference>
<dbReference type="EMBL" id="CP134849">
    <property type="protein sequence ID" value="WNL19113.1"/>
    <property type="molecule type" value="Genomic_DNA"/>
</dbReference>